<accession>A0A8H4PLZ6</accession>
<evidence type="ECO:0000256" key="4">
    <source>
        <dbReference type="ARBA" id="ARBA00029454"/>
    </source>
</evidence>
<feature type="region of interest" description="Disordered" evidence="5">
    <location>
        <begin position="1"/>
        <end position="20"/>
    </location>
</feature>
<dbReference type="InterPro" id="IPR009081">
    <property type="entry name" value="PP-bd_ACP"/>
</dbReference>
<evidence type="ECO:0000256" key="3">
    <source>
        <dbReference type="ARBA" id="ARBA00022598"/>
    </source>
</evidence>
<dbReference type="CDD" id="cd05930">
    <property type="entry name" value="A_NRPS"/>
    <property type="match status" value="1"/>
</dbReference>
<dbReference type="CDD" id="cd05918">
    <property type="entry name" value="A_NRPS_SidN3_like"/>
    <property type="match status" value="4"/>
</dbReference>
<dbReference type="FunFam" id="3.30.559.30:FF:000003">
    <property type="entry name" value="Nonribosomal peptide synthase SidD"/>
    <property type="match status" value="3"/>
</dbReference>
<comment type="caution">
    <text evidence="7">The sequence shown here is derived from an EMBL/GenBank/DDBJ whole genome shotgun (WGS) entry which is preliminary data.</text>
</comment>
<dbReference type="SUPFAM" id="SSF52777">
    <property type="entry name" value="CoA-dependent acyltransferases"/>
    <property type="match status" value="13"/>
</dbReference>
<dbReference type="SUPFAM" id="SSF47336">
    <property type="entry name" value="ACP-like"/>
    <property type="match status" value="6"/>
</dbReference>
<dbReference type="GO" id="GO:0005737">
    <property type="term" value="C:cytoplasm"/>
    <property type="evidence" value="ECO:0007669"/>
    <property type="project" value="TreeGrafter"/>
</dbReference>
<feature type="compositionally biased region" description="Polar residues" evidence="5">
    <location>
        <begin position="1"/>
        <end position="14"/>
    </location>
</feature>
<dbReference type="SUPFAM" id="SSF56801">
    <property type="entry name" value="Acetyl-CoA synthetase-like"/>
    <property type="match status" value="6"/>
</dbReference>
<dbReference type="Pfam" id="PF00668">
    <property type="entry name" value="Condensation"/>
    <property type="match status" value="7"/>
</dbReference>
<dbReference type="InterPro" id="IPR036736">
    <property type="entry name" value="ACP-like_sf"/>
</dbReference>
<dbReference type="PANTHER" id="PTHR45527">
    <property type="entry name" value="NONRIBOSOMAL PEPTIDE SYNTHETASE"/>
    <property type="match status" value="1"/>
</dbReference>
<dbReference type="Gene3D" id="3.30.559.10">
    <property type="entry name" value="Chloramphenicol acetyltransferase-like domain"/>
    <property type="match status" value="6"/>
</dbReference>
<protein>
    <submittedName>
        <fullName evidence="7">Non-ribosomal peptide synthetase</fullName>
    </submittedName>
</protein>
<feature type="domain" description="Carrier" evidence="6">
    <location>
        <begin position="830"/>
        <end position="907"/>
    </location>
</feature>
<dbReference type="GO" id="GO:0044550">
    <property type="term" value="P:secondary metabolite biosynthetic process"/>
    <property type="evidence" value="ECO:0007669"/>
    <property type="project" value="TreeGrafter"/>
</dbReference>
<dbReference type="Pfam" id="PF00550">
    <property type="entry name" value="PP-binding"/>
    <property type="match status" value="6"/>
</dbReference>
<feature type="region of interest" description="Disordered" evidence="5">
    <location>
        <begin position="28"/>
        <end position="60"/>
    </location>
</feature>
<dbReference type="InterPro" id="IPR000873">
    <property type="entry name" value="AMP-dep_synth/lig_dom"/>
</dbReference>
<dbReference type="GO" id="GO:0016874">
    <property type="term" value="F:ligase activity"/>
    <property type="evidence" value="ECO:0007669"/>
    <property type="project" value="UniProtKB-KW"/>
</dbReference>
<dbReference type="CDD" id="cd19542">
    <property type="entry name" value="CT_NRPS-like"/>
    <property type="match status" value="1"/>
</dbReference>
<dbReference type="InterPro" id="IPR042099">
    <property type="entry name" value="ANL_N_sf"/>
</dbReference>
<evidence type="ECO:0000313" key="7">
    <source>
        <dbReference type="EMBL" id="KAF4471665.1"/>
    </source>
</evidence>
<dbReference type="GO" id="GO:0043041">
    <property type="term" value="P:amino acid activation for nonribosomal peptide biosynthetic process"/>
    <property type="evidence" value="ECO:0007669"/>
    <property type="project" value="TreeGrafter"/>
</dbReference>
<feature type="domain" description="Carrier" evidence="6">
    <location>
        <begin position="1894"/>
        <end position="1970"/>
    </location>
</feature>
<dbReference type="NCBIfam" id="TIGR01733">
    <property type="entry name" value="AA-adenyl-dom"/>
    <property type="match status" value="3"/>
</dbReference>
<dbReference type="FunFam" id="3.30.300.30:FF:000015">
    <property type="entry name" value="Nonribosomal peptide synthase SidD"/>
    <property type="match status" value="5"/>
</dbReference>
<dbReference type="InterPro" id="IPR020845">
    <property type="entry name" value="AMP-binding_CS"/>
</dbReference>
<dbReference type="Gene3D" id="3.40.50.980">
    <property type="match status" value="4"/>
</dbReference>
<dbReference type="CDD" id="cd19531">
    <property type="entry name" value="LCL_NRPS-like"/>
    <property type="match status" value="1"/>
</dbReference>
<dbReference type="SMART" id="SM00823">
    <property type="entry name" value="PKS_PP"/>
    <property type="match status" value="6"/>
</dbReference>
<dbReference type="Gene3D" id="3.40.50.12780">
    <property type="entry name" value="N-terminal domain of ligase-like"/>
    <property type="match status" value="3"/>
</dbReference>
<feature type="domain" description="Carrier" evidence="6">
    <location>
        <begin position="2960"/>
        <end position="3036"/>
    </location>
</feature>
<feature type="domain" description="Carrier" evidence="6">
    <location>
        <begin position="4818"/>
        <end position="4894"/>
    </location>
</feature>
<dbReference type="CDD" id="cd19545">
    <property type="entry name" value="FUM14_C_NRPS-like"/>
    <property type="match status" value="4"/>
</dbReference>
<dbReference type="Gene3D" id="3.30.300.30">
    <property type="match status" value="5"/>
</dbReference>
<feature type="domain" description="Carrier" evidence="6">
    <location>
        <begin position="5932"/>
        <end position="6008"/>
    </location>
</feature>
<dbReference type="GO" id="GO:0031177">
    <property type="term" value="F:phosphopantetheine binding"/>
    <property type="evidence" value="ECO:0007669"/>
    <property type="project" value="InterPro"/>
</dbReference>
<feature type="domain" description="Carrier" evidence="6">
    <location>
        <begin position="3759"/>
        <end position="3835"/>
    </location>
</feature>
<dbReference type="FunFam" id="1.10.1200.10:FF:000005">
    <property type="entry name" value="Nonribosomal peptide synthetase 1"/>
    <property type="match status" value="4"/>
</dbReference>
<dbReference type="NCBIfam" id="NF003417">
    <property type="entry name" value="PRK04813.1"/>
    <property type="match status" value="6"/>
</dbReference>
<name>A0A8H4PLZ6_9HYPO</name>
<dbReference type="PROSITE" id="PS50075">
    <property type="entry name" value="CARRIER"/>
    <property type="match status" value="6"/>
</dbReference>
<dbReference type="InterPro" id="IPR020806">
    <property type="entry name" value="PKS_PP-bd"/>
</dbReference>
<dbReference type="EMBL" id="JAADYS010000178">
    <property type="protein sequence ID" value="KAF4471665.1"/>
    <property type="molecule type" value="Genomic_DNA"/>
</dbReference>
<evidence type="ECO:0000259" key="6">
    <source>
        <dbReference type="PROSITE" id="PS50075"/>
    </source>
</evidence>
<dbReference type="Gene3D" id="1.10.1200.10">
    <property type="entry name" value="ACP-like"/>
    <property type="match status" value="6"/>
</dbReference>
<reference evidence="7 8" key="1">
    <citation type="submission" date="2020-01" db="EMBL/GenBank/DDBJ databases">
        <title>Identification and distribution of gene clusters putatively required for synthesis of sphingolipid metabolism inhibitors in phylogenetically diverse species of the filamentous fungus Fusarium.</title>
        <authorList>
            <person name="Kim H.-S."/>
            <person name="Busman M."/>
            <person name="Brown D.W."/>
            <person name="Divon H."/>
            <person name="Uhlig S."/>
            <person name="Proctor R.H."/>
        </authorList>
    </citation>
    <scope>NUCLEOTIDE SEQUENCE [LARGE SCALE GENOMIC DNA]</scope>
    <source>
        <strain evidence="7 8">NRRL 20459</strain>
    </source>
</reference>
<evidence type="ECO:0000313" key="8">
    <source>
        <dbReference type="Proteomes" id="UP000554235"/>
    </source>
</evidence>
<dbReference type="Gene3D" id="3.30.559.30">
    <property type="entry name" value="Nonribosomal peptide synthetase, condensation domain"/>
    <property type="match status" value="7"/>
</dbReference>
<dbReference type="PROSITE" id="PS00455">
    <property type="entry name" value="AMP_BINDING"/>
    <property type="match status" value="3"/>
</dbReference>
<sequence>MFQMAQFNQGSPNGIATYFDPRRPSVAETATSDFTSEHEISGQVSQTTTPSQTASPPGEQHVSKQLLDFWASALKECASTPFPSRPLSASPATRVSKILEYVVTLKKIPLGVTAATLVGAAWALVVGQVTDTQDVVFGVTVPCSASQKRGQGQVTTAPLRLTWAKTETASDYLKVVQKQIVDVVEFGQVGLETIARSCVEAQRACEFQTLITSLTENGEATQSVSPEAYALMLEVQCVNKQIQIRASFDAAVTPSATLSKLLQRLELVIHQLSTGRDNQISDIDPLTPEDLSQIWSWNESVPPTIDRCIHSIIGDKIRANPTRPAICAWDGELTYAELGRFSAQIAKRLVPLGVLPGMSVGLCFDKSMWVPVAQLGVLRAGAAFTMLDPSLPEQRLRSVVDQAEVDLVVVARAHRELGSRLFGRIMVVDNKLLTEYCDTTEPWSDRVDASSIAYIQFSSGSTGIPKGSMITHKAIASALQYQIGPLGLSCQSRVLDFTSYSFDLSLCNMFITLGVGGCLCIPSESGRKNNLAESIRRLQASTLIIIPSMAHLLKPDEVPSIQCLIFSGEASQRRDLAPWWGRARLVNGYGPSECTPLSLINSDRSSMEQMLELGRGCGTVPWVVDRDCHERLMPPGCIGELVLEGPLVSAGYLDPRQNEGAYMCDPAWLLRGASGKPGRRGRLYKTGDLVCRNGKGEIAYFGRKDGQVKIHGQRVELAEVEHTVQECMPEVQRVAAEIISPNDSSPMLVAFILCRDRLDCAEPCPQVCSVPDDALRRLAKYLPSYMIPSIFVSVCTLPKTATGKLDRNRLRQIGASFSLSDLVPQGFKEQPTTDLGRRVQAIWARILNIEATTIGLYERFFQVGGDSIAAMKVVSHAREEGIQLSVADILSRPNRLSDVVARASYSSGDLVNDIPPFSLLPEGCNIDQLLTDHGLNVGNVRDIYPCTSLQEGLFSLSSKRVGDYVMQGVLGLSPGISLARLLDAWKEVVQAVPLLRTRFMQDKDTGLMQAVVDEPIHWIHAIGLDDYLEADRAQPMPLGGALSRFALVKNERGQVQWFVLTAHHALYDGWSLGLIMDAAERAYRGEELKPNPPFQLFIQHILSQPEDAMYSYWQKTLLNCEAVRFPALPQSISQPAADQLITHKLPNPQPRANATISTMIHSAWAIIVGCLTNSDDVVFGTTVSGRNVAVAGIGEMPGPTIATVPRRFLLSKNQTVDEFLAESQRQATEMIPYEQMGLRRIAKLSADGEQACRFQTLVVIQPEDDARAGAHRLLGKLEERDLMKWSSSYGLVLEVQLGHAHSVVTASFDSRLIESSAVQLLLERLEHVLLNQFDGGSTKKLSDVQVATPKDFKLIWEWNKSVDEPVDMCIHDMMQRNAAEHPERLAISAWDGKLTYHQLDSLSTKLAANLGTLNISPEAIIPCCFEKSMWTTVAMMGVLKAGGAFVLLDPSLPLERLGNIVAQVDARLILASGSCKLLASRLTKNVVTVDAESLSSLSETRTNTRTIDPSSAAYVLFTSGSTGTPKGVVATHRNVASTAPRYIEALGYTSQSRIYDFASYSFGAALSNTFAAIIKGGCLCVPSEDDRRSNLAGSITAFQATDVLLTPSVADFLSPEEVPTLKNLILGGEAVRSQDATKWWGRTQIRTAYGSSECTTIGVINGQPVRPEDAVSIGFGVGQTTWVVDPNNHNRLLPPGAIGELLLEGPAVAQGYLGDAEKTAAAFIRDPEWLVRGGRRGRLYKSGDLVRYRPDGSLEVLGRKDAQVKIRGQRIELGEVEYWVREATPHASQVAVEVITPQGQRSRPMLVAFITIPMDPAAGGASDAKVLPMEPRVEAMLNRHLPTFMVPSVFIALTALPMTPSGKINRRQLKALGSAFTARDLAQSRTAVQVPKPQPVSAIGRELQRIWAETLDLSLEGVGLDDSFVQLGGDSINAVKVVSEARRCGIELLVIDIFQHRTLRRIAQNSRQSHGTHAASEEIVPFALLGDDFDVEAFRRDVASQCHVEPSVIQDAYPCTPLQEGLVSLAMKRPGDYMMQAVIELPPTVGVDHFKKAWEAAVRAAEILRVRILQDETFGLLQVVLDQNIEWAEATGLEDYLQADRACPLRLSLPLARFALVNDGQASCRPKWFVWTMHHALYDGWSLPLLLDSVNAAYLGQMIPKEPDIRPFIRYMLSQANSRQASDYWRATLSDYESAPFPPLPLSVSSPTVTDTIQHMAPRSQFSTLDITPSALLRAAWGLVVSRMTDSDDVVFGVTVSGRSAPVTELDRILAPTIATVPLRVRPQQGLKVLEYLKSVQQQATDMIPFEQTGLSRIMKTCPGAKQACMFQTLLVVQPQSHGNSTTEYSFGTWRHHDQKEWFNTFALVMEVQVGASEFRLNASFDAQVLQPWLVNKLLNHCGFVIRQLDETTSTQPVRHIDTMTEADLKELWAWNHQVPETRDEACLHQLFERQANAHPGKLAVCARDGSITYKQLDDLSSTLAAQLGDCSGILVPLCFEKSMWTPVAILASLKAGGAFVLLDASLPQERLRSIVSQTKSRFIISSDSQASVSSQLADTVIQAGPRLLTAIPDANFMTQYPPPSSPMFAVFTSGSTGTPKGALLSHANFASELHHQLSLLGFTSESRVFDFASYAFDAAVHNAFAAFVLGGCLCIPAEHERKGNFEKAMSDMKVTIANLTPSVARVLNPERLPHLRRVILGGEESTLSDVQKWNKTHVSTVNAYGPAECTIISTINSGTGTAEDALHIGKGTGLITWVVNPHDHNILLPAGSTGELLLEGPLVGLGYLNDPAKTAASFIENPVWLSQGCAGFPGRQGRLYKTGDLVRHNKDGTLVFMGRKDAQVKIRGQRVELGEVESHVAACFPQAKRIVGEIAPIEGKPTLVAFLEMQADEMSVLQLDSSTEGRLAERLPSYMIPSGFLKMRKLPMTPTGKLNRKYLRELAAEFTLQQLKPDSGTEAVSKQPVTEMQHRMQHIWCRALNLTPEKVGLDDSFFRLGGDSITTIKVISEAHKQGIELSAADIFKNRTLREVSEQCQSIQHQEVAPFSLISRSTAMKRLIADISAEVQVESQVAIQDIYPCTSLQQGLVSLSAKRPGDYVAQATLNISSNVDIQKFCHAWDETIRQLAILRTRIVQHDTLGLLQVVLEHTPTSWIETTDLEAYLEADRRNIMAVTEPMARYALVKDKSGSCRPRYFVWTVHHALYDGWSMPLILSAVSQAYRGQLIAPGTPFSGFVQHVQSMDQASADSYWRSNLADCNCEHFPPVSASILNQPEAEAVVRYEMERPQEGLNDEITNSTLIQAAWALVLGQATSSPDVVFGQTVSGRNVPVPGINEMVGPTTATVPIRINLSSHSTSSNRDLLEAVQQQMVDMMPHEQTGLHRISKLSPSARHACNFQSLMLIQPEGISSSRTDLGTWADTQGQRGRFLTYALILEVHLSQSSSSMAVEAWFDSRVVDEWLMRRLLRRLEFVMQQLLKGDTVIGEIDTLTSEDLHHAWHYNATVPRTIPRPVGEVLDRIENMHPKQTITYDHLHECGVLGWIVDPDNANRLVAPGSVGELLLEGPTLAAEFFNEHDQEDPTSMFVEDPEFLKRGTTDHAGRSGRLYKTGRLVKYSDENGSSLVHLGYKDHDGSRTRDRRETEHWVQQLVPEATRVFVETVALRDENEDGEEAFQSVLAAFLVIQGTETPAVWPISADLEGRLLEHLPKHLIPNAFFAIGDTLLARTATTASLDSKRLRDIAASFSVHQVMEMRSTSSRAVKRQPSSWTERQLQQIWARALGLDLTSIGLDDNFFHLGGDSIAAMKVAGHARKMGITLKVDQLFKYPRLGDASSQACLEDAAVVVESIAPFALLGLEDTDETIDAIAAQCNIEPETIEDAFPCTPLQQGLISLACKQPGAYVMQNIVELAASVSTHHFKQAWEAASRSIPALRTRIVQHRSLGPLQAVLNEDIRWTEASGLEAYLEADRAQSMGIGEALTRYAIIQIPGDTAYFVWTIHHALYDGWSMGLILNAVETALRGESIQPWPQFQPFIEYLNEQDDEASTTYWTDTFTGCEATSFPVVPLGIEHIMADQVVEETLPQPQLNRRLGITPSGLVRAALALVLGSTTSSTDVVFGVTLSGRNAPVASIESIPAPTLATVPIRIVMPSASEPVSAFLSAVQMQAAQQMPFEHTGLHRIAKMSTECAHASVATTTLTFGERKDRAQREWFTTYALVLEVFWGANNMTIRASFDSSVIERWIVERLVARLQTVLEQLSSGLEEKSLVGDIELMTEEDREEIWKWNRNGELPESVDCCMNDMIDGLIQQQPGAQAIEAWNGGLTYGELGRLSEDLAFRLIQAGVSGVVPLCFEKSMWTPVAMLAVLKAGAAFVLLDLSLSEQGLQSIASQVNSNIIITSVRNRDLGLRIAQAVVVVGPDLVQKPTANLQESKSRVSKKTHSSDTMFVVFTLGSTGTPRGIALSHSNFASNLKHQITRLGFNDKSRVFDFGFYASGVAIHNIITTFATGGCLCIPSDEEREGDIMAVMTKLRVTIATLTPTVARLLEISSVPGMETLILLGEAVTTEDVARWWGCQVDVINTYGPAEATVISTINETRRSPEQATRIGVGAGLLTWIVHPDNHNLLQPPGCVGELLLEGPLVGKGYLNNTEKTAAAFIHDPAWLAGRRPGRMYKTGDLVRYNQDGSLSYVGRKDLQVKIRGQRIELGEVERYLQSIMSDAAELVLVEAVTLEESAAKTLAAFVIWADQSKRGDKAQPFSPEPNLTDGMRERLSAAMMPTIFVSLPSLPLTSTGKTDREGLREMGASFSALQLPPEALNSLSPKAQPTTRIQKQMQEIWADVLGLDLDMIGLDESFARLGGDSIAAMKVVGAARQMGLNISVADMFRHPRLRDLTSAPDLVVGGQTKSDPIPHVQESTVVQSFAQGRLWFMDQLYPGLTWFHMPLVVRLRGDLQSDALERALQALQQRHETLRTTFETRDGVHLQHVQPFQPKPLEIAELSSHDKVDAALQDHHSVLFDLTREPGWRVCLYRLPNENYILSMVMHHIISDGWSLQVLRKDLEALYKAALTHPHPLSQLKPLHNQYRDYSIWQKAKSGEDEYQRQLNYWAEKLQTSRPAEILYDKERPKALSGEAGLVEFKIDGQAYTSLQRFCRERRVTLFNVLLAAFRATHYRLTGVEDATIGTPNANRSRSELNDIVGFFVNMQSLRLYLEDSSSFTDLIQHVYEATTESFDNQDVPFEQIVARLKRDRDLSRHPIFQIIFALHAQGSGDSITLEGLTSETLDPKLTSRFDLELHMFEVHDELQGALVYSTDLYDDSTIRNLVSIFLTTLESGLDQPESKIATVDLLTNESLAKLDELGVLKVERTSYPRESSVTDVFTEQAKASPENIAVKDSCTALTYAELERQSTLMARWLARRGFTQETPILVMANRSCETIIAFLGILKAGLAYLPIDVKAPAGRIETVLSQLPGCKLVIIGRHIVFPDRLKANIECRHIMDMVDDEVHNNAAPRMPPAPGPNSLAYILFTSGSTGTPKGVMVDHRGILRLCLSNNVTRFISSSGAVAHMASLVFDASTIEIYMALLNGITLVCFDHEVILDHSVLYKVFTDETHPIRTAFVTPIHLKEILRADPSIIKDLHMLMVGGERLDPGDCLHARSVMPLGSHLISAYGPTENTVFSTIYRLDADERATNGVPIGRAVSNSGIYVLDPQQRLVPIGVVGELVVTGDGLARGYTDAERNKDRFVNISIREAGPLVRAYRTGDYGRWRPSDGQIEYLGRMDGQVKIRGHRVELGEIEHVLRGHRAVTDAVVLAHQRDEGQSAQLFGFITIGDVTRAIIGEDGNDTSDEEAVRERDVQDTEGIRFANGDEAHALSIPTQMHQRIREQLKKRLTENLPPYMIPRELTMLDRMPANISGKVDRKALAAMIHFRDPVPKGVVRQPTSETERTMQGIWARVLGVEASSIGLDDNFFQLGGDSIGAMRVVGEARKMDIQLAVADVFRSDNLEKVALACSDAQSALNGEHQQPLVHPDVRIQLLHAIDNGGFADLRSAEVADILPMTSMQQRYVREGEAYGQFAHYFFFDLGHVDVERLRASCTQTLEALPILRARFLPLLGKLWQVIPRHLDLPFSIKDTEQSLKRASDIFCKTDMKATSSTEPPVSFTILRNNTEGIRLVMRLSHAQYDGACIPIVIQSLLDGYLNKPTSPRLNYSMFLSHAARVRPASLDYWSQLLQGSSSAASLIPRLQYSAVRGEKPRQIMVKSQVTIPKLPRGITTATLSSTAWALLLSRLNGTHDVVYGHIVTGRNAPVLGLGEIVGACLNIVPVRARLTASQTATSILRELQDQFASMGSADTLGYEDIISECTAWSAGAQFDHIIHHANIDEHPEFHLGDKRFRMEGFHNSEQVPDYVTMLSYPLGDRIQFDLLTQTGIMSHEVAQGVVDGLCAIVQRLGEDDESVFAWLEDLDLKI</sequence>
<evidence type="ECO:0000256" key="2">
    <source>
        <dbReference type="ARBA" id="ARBA00022553"/>
    </source>
</evidence>
<comment type="similarity">
    <text evidence="4">Belongs to the NRP synthetase family.</text>
</comment>
<dbReference type="InterPro" id="IPR001242">
    <property type="entry name" value="Condensation_dom"/>
</dbReference>
<keyword evidence="1" id="KW-0596">Phosphopantetheine</keyword>
<gene>
    <name evidence="7" type="ORF">FALBO_1421</name>
</gene>
<dbReference type="PROSITE" id="PS00012">
    <property type="entry name" value="PHOSPHOPANTETHEINE"/>
    <property type="match status" value="6"/>
</dbReference>
<keyword evidence="2" id="KW-0597">Phosphoprotein</keyword>
<dbReference type="OrthoDB" id="416786at2759"/>
<keyword evidence="3" id="KW-0436">Ligase</keyword>
<dbReference type="Gene3D" id="2.30.38.10">
    <property type="entry name" value="Luciferase, Domain 3"/>
    <property type="match status" value="3"/>
</dbReference>
<dbReference type="InterPro" id="IPR045851">
    <property type="entry name" value="AMP-bd_C_sf"/>
</dbReference>
<dbReference type="InterPro" id="IPR010071">
    <property type="entry name" value="AA_adenyl_dom"/>
</dbReference>
<dbReference type="InterPro" id="IPR023213">
    <property type="entry name" value="CAT-like_dom_sf"/>
</dbReference>
<dbReference type="FunFam" id="3.40.50.12780:FF:000014">
    <property type="entry name" value="Nonribosomal peptide synthetase 1"/>
    <property type="match status" value="1"/>
</dbReference>
<organism evidence="7 8">
    <name type="scientific">Fusarium albosuccineum</name>
    <dbReference type="NCBI Taxonomy" id="1237068"/>
    <lineage>
        <taxon>Eukaryota</taxon>
        <taxon>Fungi</taxon>
        <taxon>Dikarya</taxon>
        <taxon>Ascomycota</taxon>
        <taxon>Pezizomycotina</taxon>
        <taxon>Sordariomycetes</taxon>
        <taxon>Hypocreomycetidae</taxon>
        <taxon>Hypocreales</taxon>
        <taxon>Nectriaceae</taxon>
        <taxon>Fusarium</taxon>
        <taxon>Fusarium decemcellulare species complex</taxon>
    </lineage>
</organism>
<evidence type="ECO:0000256" key="5">
    <source>
        <dbReference type="SAM" id="MobiDB-lite"/>
    </source>
</evidence>
<dbReference type="PANTHER" id="PTHR45527:SF3">
    <property type="entry name" value="SIDEROPHORE SYNTHETASE (EUROFUNG)"/>
    <property type="match status" value="1"/>
</dbReference>
<dbReference type="Pfam" id="PF00501">
    <property type="entry name" value="AMP-binding"/>
    <property type="match status" value="5"/>
</dbReference>
<feature type="compositionally biased region" description="Low complexity" evidence="5">
    <location>
        <begin position="43"/>
        <end position="57"/>
    </location>
</feature>
<keyword evidence="8" id="KW-1185">Reference proteome</keyword>
<dbReference type="InterPro" id="IPR006162">
    <property type="entry name" value="Ppantetheine_attach_site"/>
</dbReference>
<dbReference type="Proteomes" id="UP000554235">
    <property type="component" value="Unassembled WGS sequence"/>
</dbReference>
<proteinExistence type="inferred from homology"/>
<evidence type="ECO:0000256" key="1">
    <source>
        <dbReference type="ARBA" id="ARBA00022450"/>
    </source>
</evidence>